<dbReference type="PROSITE" id="PS51304">
    <property type="entry name" value="GALECTIN"/>
    <property type="match status" value="1"/>
</dbReference>
<dbReference type="AlphaFoldDB" id="A0A183FCS6"/>
<reference evidence="4 5" key="1">
    <citation type="submission" date="2018-11" db="EMBL/GenBank/DDBJ databases">
        <authorList>
            <consortium name="Pathogen Informatics"/>
        </authorList>
    </citation>
    <scope>NUCLEOTIDE SEQUENCE [LARGE SCALE GENOMIC DNA]</scope>
</reference>
<gene>
    <name evidence="4" type="ORF">HPBE_LOCUS3970</name>
</gene>
<feature type="domain" description="Galectin" evidence="3">
    <location>
        <begin position="1"/>
        <end position="46"/>
    </location>
</feature>
<keyword evidence="1 2" id="KW-0430">Lectin</keyword>
<dbReference type="EMBL" id="UZAH01021833">
    <property type="protein sequence ID" value="VDO54292.1"/>
    <property type="molecule type" value="Genomic_DNA"/>
</dbReference>
<evidence type="ECO:0000259" key="3">
    <source>
        <dbReference type="PROSITE" id="PS51304"/>
    </source>
</evidence>
<evidence type="ECO:0000313" key="6">
    <source>
        <dbReference type="WBParaSite" id="HPBE_0000396801-mRNA-1"/>
    </source>
</evidence>
<dbReference type="GO" id="GO:0030246">
    <property type="term" value="F:carbohydrate binding"/>
    <property type="evidence" value="ECO:0007669"/>
    <property type="project" value="UniProtKB-UniRule"/>
</dbReference>
<evidence type="ECO:0000313" key="5">
    <source>
        <dbReference type="Proteomes" id="UP000050761"/>
    </source>
</evidence>
<keyword evidence="5" id="KW-1185">Reference proteome</keyword>
<proteinExistence type="predicted"/>
<dbReference type="InterPro" id="IPR013320">
    <property type="entry name" value="ConA-like_dom_sf"/>
</dbReference>
<dbReference type="OrthoDB" id="5795596at2759"/>
<protein>
    <recommendedName>
        <fullName evidence="2">Galectin</fullName>
    </recommendedName>
</protein>
<dbReference type="Gene3D" id="2.60.120.200">
    <property type="match status" value="1"/>
</dbReference>
<evidence type="ECO:0000256" key="1">
    <source>
        <dbReference type="ARBA" id="ARBA00022734"/>
    </source>
</evidence>
<reference evidence="6" key="2">
    <citation type="submission" date="2019-09" db="UniProtKB">
        <authorList>
            <consortium name="WormBaseParasite"/>
        </authorList>
    </citation>
    <scope>IDENTIFICATION</scope>
</reference>
<dbReference type="SUPFAM" id="SSF49899">
    <property type="entry name" value="Concanavalin A-like lectins/glucanases"/>
    <property type="match status" value="1"/>
</dbReference>
<organism evidence="5 6">
    <name type="scientific">Heligmosomoides polygyrus</name>
    <name type="common">Parasitic roundworm</name>
    <dbReference type="NCBI Taxonomy" id="6339"/>
    <lineage>
        <taxon>Eukaryota</taxon>
        <taxon>Metazoa</taxon>
        <taxon>Ecdysozoa</taxon>
        <taxon>Nematoda</taxon>
        <taxon>Chromadorea</taxon>
        <taxon>Rhabditida</taxon>
        <taxon>Rhabditina</taxon>
        <taxon>Rhabditomorpha</taxon>
        <taxon>Strongyloidea</taxon>
        <taxon>Heligmosomidae</taxon>
        <taxon>Heligmosomoides</taxon>
    </lineage>
</organism>
<accession>A0A3P7ZZ51</accession>
<evidence type="ECO:0000256" key="2">
    <source>
        <dbReference type="RuleBase" id="RU102079"/>
    </source>
</evidence>
<dbReference type="WBParaSite" id="HPBE_0000396801-mRNA-1">
    <property type="protein sequence ID" value="HPBE_0000396801-mRNA-1"/>
    <property type="gene ID" value="HPBE_0000396801"/>
</dbReference>
<dbReference type="Pfam" id="PF00337">
    <property type="entry name" value="Gal-bind_lectin"/>
    <property type="match status" value="1"/>
</dbReference>
<accession>A0A183FCS6</accession>
<dbReference type="InterPro" id="IPR001079">
    <property type="entry name" value="Galectin_CRD"/>
</dbReference>
<evidence type="ECO:0000313" key="4">
    <source>
        <dbReference type="EMBL" id="VDO54292.1"/>
    </source>
</evidence>
<dbReference type="Proteomes" id="UP000050761">
    <property type="component" value="Unassembled WGS sequence"/>
</dbReference>
<name>A0A183FCS6_HELPZ</name>
<sequence>MRCFEDQFHIYVEHRLVAKFAHYVPMNNISHVYVNGDVRLYGVSWEGKFYVSTSYSPPPNQTRYSNLKSLTRECLQRMHKRRKRIPV</sequence>